<evidence type="ECO:0000256" key="1">
    <source>
        <dbReference type="SAM" id="Phobius"/>
    </source>
</evidence>
<keyword evidence="3" id="KW-1185">Reference proteome</keyword>
<dbReference type="STRING" id="413434.SAMN04488132_104197"/>
<sequence length="124" mass="13253">MPLALMLVLIPFGTTLVPVGVILGALLSDFSSKGMQGLLVAGPFLLASLYLILSGIRGHHSKRDDIVSIACSLLFVVALAMQAIPILQTGKFLVIVIFLLAMLPAILLLTVSFLQLKQRQTGKK</sequence>
<feature type="transmembrane region" description="Helical" evidence="1">
    <location>
        <begin position="65"/>
        <end position="86"/>
    </location>
</feature>
<feature type="transmembrane region" description="Helical" evidence="1">
    <location>
        <begin position="34"/>
        <end position="53"/>
    </location>
</feature>
<evidence type="ECO:0000313" key="2">
    <source>
        <dbReference type="EMBL" id="SJZ76972.1"/>
    </source>
</evidence>
<keyword evidence="1" id="KW-1133">Transmembrane helix</keyword>
<keyword evidence="1" id="KW-0812">Transmembrane</keyword>
<protein>
    <submittedName>
        <fullName evidence="2">Uncharacterized protein</fullName>
    </submittedName>
</protein>
<proteinExistence type="predicted"/>
<reference evidence="2 3" key="1">
    <citation type="submission" date="2017-02" db="EMBL/GenBank/DDBJ databases">
        <authorList>
            <person name="Peterson S.W."/>
        </authorList>
    </citation>
    <scope>NUCLEOTIDE SEQUENCE [LARGE SCALE GENOMIC DNA]</scope>
    <source>
        <strain evidence="2 3">DSM 22335</strain>
    </source>
</reference>
<dbReference type="AlphaFoldDB" id="A0A1T4NCE4"/>
<feature type="transmembrane region" description="Helical" evidence="1">
    <location>
        <begin position="92"/>
        <end position="114"/>
    </location>
</feature>
<evidence type="ECO:0000313" key="3">
    <source>
        <dbReference type="Proteomes" id="UP000190888"/>
    </source>
</evidence>
<dbReference type="EMBL" id="FUWH01000004">
    <property type="protein sequence ID" value="SJZ76972.1"/>
    <property type="molecule type" value="Genomic_DNA"/>
</dbReference>
<keyword evidence="1" id="KW-0472">Membrane</keyword>
<accession>A0A1T4NCE4</accession>
<gene>
    <name evidence="2" type="ORF">SAMN04488132_104197</name>
</gene>
<organism evidence="2 3">
    <name type="scientific">Sediminibacterium ginsengisoli</name>
    <dbReference type="NCBI Taxonomy" id="413434"/>
    <lineage>
        <taxon>Bacteria</taxon>
        <taxon>Pseudomonadati</taxon>
        <taxon>Bacteroidota</taxon>
        <taxon>Chitinophagia</taxon>
        <taxon>Chitinophagales</taxon>
        <taxon>Chitinophagaceae</taxon>
        <taxon>Sediminibacterium</taxon>
    </lineage>
</organism>
<name>A0A1T4NCE4_9BACT</name>
<dbReference type="Proteomes" id="UP000190888">
    <property type="component" value="Unassembled WGS sequence"/>
</dbReference>